<dbReference type="Pfam" id="PF00004">
    <property type="entry name" value="AAA"/>
    <property type="match status" value="1"/>
</dbReference>
<feature type="compositionally biased region" description="Polar residues" evidence="11">
    <location>
        <begin position="10"/>
        <end position="39"/>
    </location>
</feature>
<feature type="compositionally biased region" description="Basic and acidic residues" evidence="11">
    <location>
        <begin position="152"/>
        <end position="169"/>
    </location>
</feature>
<dbReference type="InterPro" id="IPR027417">
    <property type="entry name" value="P-loop_NTPase"/>
</dbReference>
<keyword evidence="3" id="KW-0547">Nucleotide-binding</keyword>
<feature type="region of interest" description="Disordered" evidence="11">
    <location>
        <begin position="1"/>
        <end position="42"/>
    </location>
</feature>
<evidence type="ECO:0000256" key="1">
    <source>
        <dbReference type="ARBA" id="ARBA00004273"/>
    </source>
</evidence>
<dbReference type="GO" id="GO:0005743">
    <property type="term" value="C:mitochondrial inner membrane"/>
    <property type="evidence" value="ECO:0007669"/>
    <property type="project" value="UniProtKB-SubCell"/>
</dbReference>
<dbReference type="CDD" id="cd19512">
    <property type="entry name" value="RecA-like_ATAD3-like"/>
    <property type="match status" value="1"/>
</dbReference>
<dbReference type="SUPFAM" id="SSF52540">
    <property type="entry name" value="P-loop containing nucleoside triphosphate hydrolases"/>
    <property type="match status" value="1"/>
</dbReference>
<evidence type="ECO:0000259" key="12">
    <source>
        <dbReference type="SMART" id="SM00382"/>
    </source>
</evidence>
<evidence type="ECO:0000256" key="4">
    <source>
        <dbReference type="ARBA" id="ARBA00022792"/>
    </source>
</evidence>
<keyword evidence="9" id="KW-1135">Mitochondrion nucleoid</keyword>
<evidence type="ECO:0000313" key="13">
    <source>
        <dbReference type="EMBL" id="KAJ6632694.1"/>
    </source>
</evidence>
<feature type="coiled-coil region" evidence="10">
    <location>
        <begin position="87"/>
        <end position="123"/>
    </location>
</feature>
<evidence type="ECO:0000256" key="9">
    <source>
        <dbReference type="ARBA" id="ARBA00023271"/>
    </source>
</evidence>
<dbReference type="GO" id="GO:0007005">
    <property type="term" value="P:mitochondrion organization"/>
    <property type="evidence" value="ECO:0007669"/>
    <property type="project" value="TreeGrafter"/>
</dbReference>
<proteinExistence type="predicted"/>
<dbReference type="InterPro" id="IPR021911">
    <property type="entry name" value="ATAD3_N"/>
</dbReference>
<dbReference type="Proteomes" id="UP001151699">
    <property type="component" value="Unassembled WGS sequence"/>
</dbReference>
<comment type="caution">
    <text evidence="13">The sequence shown here is derived from an EMBL/GenBank/DDBJ whole genome shotgun (WGS) entry which is preliminary data.</text>
</comment>
<dbReference type="AlphaFoldDB" id="A0A9Q0MK47"/>
<dbReference type="GO" id="GO:0016887">
    <property type="term" value="F:ATP hydrolysis activity"/>
    <property type="evidence" value="ECO:0007669"/>
    <property type="project" value="InterPro"/>
</dbReference>
<accession>A0A9Q0MK47</accession>
<feature type="coiled-coil region" evidence="10">
    <location>
        <begin position="190"/>
        <end position="220"/>
    </location>
</feature>
<reference evidence="13" key="1">
    <citation type="submission" date="2022-07" db="EMBL/GenBank/DDBJ databases">
        <authorList>
            <person name="Trinca V."/>
            <person name="Uliana J.V.C."/>
            <person name="Torres T.T."/>
            <person name="Ward R.J."/>
            <person name="Monesi N."/>
        </authorList>
    </citation>
    <scope>NUCLEOTIDE SEQUENCE</scope>
    <source>
        <strain evidence="13">HSMRA1968</strain>
        <tissue evidence="13">Whole embryos</tissue>
    </source>
</reference>
<evidence type="ECO:0000256" key="10">
    <source>
        <dbReference type="SAM" id="Coils"/>
    </source>
</evidence>
<dbReference type="InterPro" id="IPR003593">
    <property type="entry name" value="AAA+_ATPase"/>
</dbReference>
<comment type="subcellular location">
    <subcellularLocation>
        <location evidence="1">Mitochondrion inner membrane</location>
    </subcellularLocation>
    <subcellularLocation>
        <location evidence="2">Mitochondrion matrix</location>
        <location evidence="2">Mitochondrion nucleoid</location>
    </subcellularLocation>
</comment>
<dbReference type="PANTHER" id="PTHR23075:SF0">
    <property type="entry name" value="ATPASE FAMILY AAA DOMAIN-CONTAINING PROTEIN 3"/>
    <property type="match status" value="1"/>
</dbReference>
<keyword evidence="8" id="KW-0472">Membrane</keyword>
<keyword evidence="14" id="KW-1185">Reference proteome</keyword>
<evidence type="ECO:0000256" key="5">
    <source>
        <dbReference type="ARBA" id="ARBA00022840"/>
    </source>
</evidence>
<dbReference type="EMBL" id="WJQU01002596">
    <property type="protein sequence ID" value="KAJ6632694.1"/>
    <property type="molecule type" value="Genomic_DNA"/>
</dbReference>
<feature type="domain" description="AAA+ ATPase" evidence="12">
    <location>
        <begin position="345"/>
        <end position="478"/>
    </location>
</feature>
<dbReference type="Pfam" id="PF12037">
    <property type="entry name" value="ATAD3_N"/>
    <property type="match status" value="1"/>
</dbReference>
<name>A0A9Q0MK47_9DIPT</name>
<sequence length="590" mass="66808">MSWIFGYKTPQPQMTSGGSSDDGETPNTAGQASGDQKLTSAERKAMEAYRFDSSALERAAEAAKTLERSKHAREALDLSKMQEVTRQQEYQVKVKEFEAHIEQAKVEQKRIDHEERRKTLIEETKQQQQRAQYQDQLARKRYEEQLAQQQRVQEDNLRKQEESVAKQEAMRRATIEHEIEMKEKNKLKMLEHEMRAKAKVERENRDLTLEQIRLKAQENRVTVLESIKTAGTVLGTGAQALLTDWDKVLAAVGGLSLLALGIYSAKSTTGVASRYVEARIGKPSLVNETSRFSFLDFISHPIKAFKRLKAKPSDALQGVILEPKLEERLRDVAIATKNTRQNNGMYRNILMHGPPGTGKTMFAKKLAEHSGMDYAIMTGGDVGPMGKEGVTAIHKVFDWAHTSRRGLLLFVDEADAFLRKRSSEQISEDLRSALNAFLYRTSEQNPKFMLVLASNTPEQFDYAINDRLDEMVEFLLPGLEERERLIRLYFDKFVLQPAAEGKKRFNVEQFDYGAVCTRMAIMCAGMSGREISKLGVSWQAAVYASENGVLTEKMVLDRCEAAANQHKQKMAWLSEQEKGDHKSITAGKTT</sequence>
<evidence type="ECO:0000313" key="14">
    <source>
        <dbReference type="Proteomes" id="UP001151699"/>
    </source>
</evidence>
<dbReference type="GO" id="GO:0042645">
    <property type="term" value="C:mitochondrial nucleoid"/>
    <property type="evidence" value="ECO:0007669"/>
    <property type="project" value="UniProtKB-SubCell"/>
</dbReference>
<evidence type="ECO:0000256" key="8">
    <source>
        <dbReference type="ARBA" id="ARBA00023136"/>
    </source>
</evidence>
<dbReference type="GO" id="GO:0008270">
    <property type="term" value="F:zinc ion binding"/>
    <property type="evidence" value="ECO:0007669"/>
    <property type="project" value="TreeGrafter"/>
</dbReference>
<feature type="region of interest" description="Disordered" evidence="11">
    <location>
        <begin position="149"/>
        <end position="169"/>
    </location>
</feature>
<evidence type="ECO:0000256" key="2">
    <source>
        <dbReference type="ARBA" id="ARBA00004436"/>
    </source>
</evidence>
<dbReference type="GO" id="GO:0005524">
    <property type="term" value="F:ATP binding"/>
    <property type="evidence" value="ECO:0007669"/>
    <property type="project" value="UniProtKB-KW"/>
</dbReference>
<dbReference type="InterPro" id="IPR003959">
    <property type="entry name" value="ATPase_AAA_core"/>
</dbReference>
<organism evidence="13 14">
    <name type="scientific">Pseudolycoriella hygida</name>
    <dbReference type="NCBI Taxonomy" id="35572"/>
    <lineage>
        <taxon>Eukaryota</taxon>
        <taxon>Metazoa</taxon>
        <taxon>Ecdysozoa</taxon>
        <taxon>Arthropoda</taxon>
        <taxon>Hexapoda</taxon>
        <taxon>Insecta</taxon>
        <taxon>Pterygota</taxon>
        <taxon>Neoptera</taxon>
        <taxon>Endopterygota</taxon>
        <taxon>Diptera</taxon>
        <taxon>Nematocera</taxon>
        <taxon>Sciaroidea</taxon>
        <taxon>Sciaridae</taxon>
        <taxon>Pseudolycoriella</taxon>
    </lineage>
</organism>
<evidence type="ECO:0000256" key="6">
    <source>
        <dbReference type="ARBA" id="ARBA00023054"/>
    </source>
</evidence>
<evidence type="ECO:0000256" key="11">
    <source>
        <dbReference type="SAM" id="MobiDB-lite"/>
    </source>
</evidence>
<dbReference type="FunFam" id="3.40.50.300:FF:000470">
    <property type="entry name" value="ATPase family, AAA domain containing 3A"/>
    <property type="match status" value="1"/>
</dbReference>
<keyword evidence="5" id="KW-0067">ATP-binding</keyword>
<protein>
    <submittedName>
        <fullName evidence="13">ATPase family AAA domain-containing protein 3A like</fullName>
    </submittedName>
</protein>
<keyword evidence="4" id="KW-0999">Mitochondrion inner membrane</keyword>
<evidence type="ECO:0000256" key="3">
    <source>
        <dbReference type="ARBA" id="ARBA00022741"/>
    </source>
</evidence>
<dbReference type="OrthoDB" id="199596at2759"/>
<gene>
    <name evidence="13" type="primary">bor</name>
    <name evidence="13" type="ORF">Bhyg_16401</name>
</gene>
<keyword evidence="6 10" id="KW-0175">Coiled coil</keyword>
<keyword evidence="7" id="KW-0496">Mitochondrion</keyword>
<dbReference type="Gene3D" id="3.40.50.300">
    <property type="entry name" value="P-loop containing nucleotide triphosphate hydrolases"/>
    <property type="match status" value="1"/>
</dbReference>
<evidence type="ECO:0000256" key="7">
    <source>
        <dbReference type="ARBA" id="ARBA00023128"/>
    </source>
</evidence>
<dbReference type="PANTHER" id="PTHR23075">
    <property type="entry name" value="PUTATIVE ATP-ASE"/>
    <property type="match status" value="1"/>
</dbReference>
<dbReference type="SMART" id="SM00382">
    <property type="entry name" value="AAA"/>
    <property type="match status" value="1"/>
</dbReference>